<dbReference type="PROSITE" id="PS50835">
    <property type="entry name" value="IG_LIKE"/>
    <property type="match status" value="3"/>
</dbReference>
<dbReference type="PANTHER" id="PTHR12231">
    <property type="entry name" value="CTX-RELATED TYPE I TRANSMEMBRANE PROTEIN"/>
    <property type="match status" value="1"/>
</dbReference>
<proteinExistence type="evidence at transcript level"/>
<evidence type="ECO:0000259" key="7">
    <source>
        <dbReference type="PROSITE" id="PS50835"/>
    </source>
</evidence>
<dbReference type="GO" id="GO:0030246">
    <property type="term" value="F:carbohydrate binding"/>
    <property type="evidence" value="ECO:0007669"/>
    <property type="project" value="UniProtKB-KW"/>
</dbReference>
<evidence type="ECO:0000256" key="2">
    <source>
        <dbReference type="ARBA" id="ARBA00022737"/>
    </source>
</evidence>
<feature type="chain" id="PRO_5002033079" evidence="6">
    <location>
        <begin position="20"/>
        <end position="378"/>
    </location>
</feature>
<dbReference type="Gene3D" id="2.60.40.10">
    <property type="entry name" value="Immunoglobulins"/>
    <property type="match status" value="3"/>
</dbReference>
<keyword evidence="8" id="KW-0430">Lectin</keyword>
<feature type="domain" description="Ig-like" evidence="7">
    <location>
        <begin position="22"/>
        <end position="116"/>
    </location>
</feature>
<dbReference type="InterPro" id="IPR003599">
    <property type="entry name" value="Ig_sub"/>
</dbReference>
<sequence length="378" mass="42095">MDIRIYFVLVALCAALVKAQDPEIVDEIWPEVQQVGRTGRINCTVTNKQTSVVMWEHVDTGEQISRDADIEMQLNPMIGGLRKYEVQKRVSGDRETFMLIIRRLVETDAGTYKCTIRITAVAYDQWPTKLGKITVQVPPTIRPGETTAVLQIDQGQNSSLICAASGIPAPNITWTKSDGGFLPVGVAQYRSHILPMTNVTVADMGVYRCVADNNIKPPAEHLAQVLIFHAPATRVVQNSVGQAQNRRFDGKLECIVKGHPEPTVTFERLINQGRAPINDDDKYDINKQTTDNQNLKAGEQWYTLKVKNVQANDFTDYYCIATNVNGRHESTITLFETMECQGPNCPSLPSARAPLLQLSALAFIPTILLLLRHIVLAR</sequence>
<dbReference type="InterPro" id="IPR013783">
    <property type="entry name" value="Ig-like_fold"/>
</dbReference>
<feature type="signal peptide" evidence="6">
    <location>
        <begin position="1"/>
        <end position="19"/>
    </location>
</feature>
<dbReference type="EMBL" id="KM892479">
    <property type="protein sequence ID" value="AJA37893.1"/>
    <property type="molecule type" value="mRNA"/>
</dbReference>
<keyword evidence="5" id="KW-0812">Transmembrane</keyword>
<dbReference type="Pfam" id="PF13927">
    <property type="entry name" value="Ig_3"/>
    <property type="match status" value="1"/>
</dbReference>
<dbReference type="PANTHER" id="PTHR12231:SF220">
    <property type="entry name" value="LACHESIN"/>
    <property type="match status" value="1"/>
</dbReference>
<evidence type="ECO:0000256" key="5">
    <source>
        <dbReference type="SAM" id="Phobius"/>
    </source>
</evidence>
<dbReference type="InterPro" id="IPR007110">
    <property type="entry name" value="Ig-like_dom"/>
</dbReference>
<dbReference type="SMART" id="SM00408">
    <property type="entry name" value="IGc2"/>
    <property type="match status" value="3"/>
</dbReference>
<keyword evidence="4" id="KW-0393">Immunoglobulin domain</keyword>
<keyword evidence="5" id="KW-1133">Transmembrane helix</keyword>
<evidence type="ECO:0000256" key="3">
    <source>
        <dbReference type="ARBA" id="ARBA00023157"/>
    </source>
</evidence>
<reference evidence="8" key="1">
    <citation type="journal article" date="2015" name="Dev. Comp. Immunol.">
        <title>Lectin-like molecules in transcriptome of Littorina littorea hemocytes.</title>
        <authorList>
            <person name="Gorbushin A.M."/>
            <person name="Borisova E.A."/>
        </authorList>
    </citation>
    <scope>NUCLEOTIDE SEQUENCE</scope>
</reference>
<evidence type="ECO:0000256" key="6">
    <source>
        <dbReference type="SAM" id="SignalP"/>
    </source>
</evidence>
<dbReference type="InterPro" id="IPR036179">
    <property type="entry name" value="Ig-like_dom_sf"/>
</dbReference>
<dbReference type="GO" id="GO:0043005">
    <property type="term" value="C:neuron projection"/>
    <property type="evidence" value="ECO:0007669"/>
    <property type="project" value="TreeGrafter"/>
</dbReference>
<feature type="domain" description="Ig-like" evidence="7">
    <location>
        <begin position="139"/>
        <end position="214"/>
    </location>
</feature>
<dbReference type="SMART" id="SM00409">
    <property type="entry name" value="IG"/>
    <property type="match status" value="3"/>
</dbReference>
<dbReference type="InterPro" id="IPR003598">
    <property type="entry name" value="Ig_sub2"/>
</dbReference>
<dbReference type="Pfam" id="PF07679">
    <property type="entry name" value="I-set"/>
    <property type="match status" value="1"/>
</dbReference>
<keyword evidence="1 6" id="KW-0732">Signal</keyword>
<organism evidence="8">
    <name type="scientific">Littorina littorea</name>
    <name type="common">Common periwinkle</name>
    <dbReference type="NCBI Taxonomy" id="31216"/>
    <lineage>
        <taxon>Eukaryota</taxon>
        <taxon>Metazoa</taxon>
        <taxon>Spiralia</taxon>
        <taxon>Lophotrochozoa</taxon>
        <taxon>Mollusca</taxon>
        <taxon>Gastropoda</taxon>
        <taxon>Caenogastropoda</taxon>
        <taxon>Littorinimorpha</taxon>
        <taxon>Littorinoidea</taxon>
        <taxon>Littorinidae</taxon>
        <taxon>Littorina</taxon>
    </lineage>
</organism>
<name>A0A0A7RRL3_LITLI</name>
<feature type="domain" description="Ig-like" evidence="7">
    <location>
        <begin position="231"/>
        <end position="333"/>
    </location>
</feature>
<keyword evidence="5" id="KW-0472">Membrane</keyword>
<keyword evidence="2" id="KW-0677">Repeat</keyword>
<evidence type="ECO:0000256" key="1">
    <source>
        <dbReference type="ARBA" id="ARBA00022729"/>
    </source>
</evidence>
<dbReference type="InterPro" id="IPR051170">
    <property type="entry name" value="Neural/epithelial_adhesion"/>
</dbReference>
<dbReference type="InterPro" id="IPR013098">
    <property type="entry name" value="Ig_I-set"/>
</dbReference>
<dbReference type="SUPFAM" id="SSF48726">
    <property type="entry name" value="Immunoglobulin"/>
    <property type="match status" value="3"/>
</dbReference>
<feature type="transmembrane region" description="Helical" evidence="5">
    <location>
        <begin position="355"/>
        <end position="375"/>
    </location>
</feature>
<evidence type="ECO:0000313" key="8">
    <source>
        <dbReference type="EMBL" id="AJA37893.1"/>
    </source>
</evidence>
<accession>A0A0A7RRL3</accession>
<dbReference type="AlphaFoldDB" id="A0A0A7RRL3"/>
<keyword evidence="3" id="KW-1015">Disulfide bond</keyword>
<protein>
    <submittedName>
        <fullName evidence="8">I-type lectin-like protein 3</fullName>
    </submittedName>
</protein>
<evidence type="ECO:0000256" key="4">
    <source>
        <dbReference type="ARBA" id="ARBA00023319"/>
    </source>
</evidence>